<dbReference type="Gene3D" id="3.30.2400.30">
    <property type="match status" value="1"/>
</dbReference>
<dbReference type="EMBL" id="LAZR01054813">
    <property type="protein sequence ID" value="KKK77737.1"/>
    <property type="molecule type" value="Genomic_DNA"/>
</dbReference>
<proteinExistence type="predicted"/>
<accession>A0A0F8Y8I1</accession>
<dbReference type="AlphaFoldDB" id="A0A0F8Y8I1"/>
<organism evidence="1">
    <name type="scientific">marine sediment metagenome</name>
    <dbReference type="NCBI Taxonomy" id="412755"/>
    <lineage>
        <taxon>unclassified sequences</taxon>
        <taxon>metagenomes</taxon>
        <taxon>ecological metagenomes</taxon>
    </lineage>
</organism>
<evidence type="ECO:0000313" key="1">
    <source>
        <dbReference type="EMBL" id="KKK77737.1"/>
    </source>
</evidence>
<reference evidence="1" key="1">
    <citation type="journal article" date="2015" name="Nature">
        <title>Complex archaea that bridge the gap between prokaryotes and eukaryotes.</title>
        <authorList>
            <person name="Spang A."/>
            <person name="Saw J.H."/>
            <person name="Jorgensen S.L."/>
            <person name="Zaremba-Niedzwiedzka K."/>
            <person name="Martijn J."/>
            <person name="Lind A.E."/>
            <person name="van Eijk R."/>
            <person name="Schleper C."/>
            <person name="Guy L."/>
            <person name="Ettema T.J."/>
        </authorList>
    </citation>
    <scope>NUCLEOTIDE SEQUENCE</scope>
</reference>
<dbReference type="Pfam" id="PF19774">
    <property type="entry name" value="DUF6260"/>
    <property type="match status" value="1"/>
</dbReference>
<name>A0A0F8Y8I1_9ZZZZ</name>
<feature type="non-terminal residue" evidence="1">
    <location>
        <position position="211"/>
    </location>
</feature>
<protein>
    <submittedName>
        <fullName evidence="1">Uncharacterized protein</fullName>
    </submittedName>
</protein>
<gene>
    <name evidence="1" type="ORF">LCGC14_2850560</name>
</gene>
<sequence>MLLPNGAQVDLISAQGGTLRSTGDVATRLMQSNFNIGALRTNDVLRKDEWSQLDTALIEVARQRLPLVSALVAAGLSFNIGNGLGTTILEWETVSDMQAADVSMSGVTRGQEDTLEYILASMPLPIIHKDFTINIRKLTASRTLGQPLDLAQAELAGRLVAEATEAMVVDGHATRVGTARIYGLSTVPNSEAVTMTALWDTTSIAVDYVTD</sequence>
<dbReference type="InterPro" id="IPR046227">
    <property type="entry name" value="DUF6260"/>
</dbReference>
<comment type="caution">
    <text evidence="1">The sequence shown here is derived from an EMBL/GenBank/DDBJ whole genome shotgun (WGS) entry which is preliminary data.</text>
</comment>